<protein>
    <submittedName>
        <fullName evidence="2">Uncharacterized protein</fullName>
    </submittedName>
</protein>
<organism evidence="2 3">
    <name type="scientific">Citrus clementina</name>
    <name type="common">Clementine</name>
    <name type="synonym">Citrus deliciosa x Citrus sinensis</name>
    <dbReference type="NCBI Taxonomy" id="85681"/>
    <lineage>
        <taxon>Eukaryota</taxon>
        <taxon>Viridiplantae</taxon>
        <taxon>Streptophyta</taxon>
        <taxon>Embryophyta</taxon>
        <taxon>Tracheophyta</taxon>
        <taxon>Spermatophyta</taxon>
        <taxon>Magnoliopsida</taxon>
        <taxon>eudicotyledons</taxon>
        <taxon>Gunneridae</taxon>
        <taxon>Pentapetalae</taxon>
        <taxon>rosids</taxon>
        <taxon>malvids</taxon>
        <taxon>Sapindales</taxon>
        <taxon>Rutaceae</taxon>
        <taxon>Aurantioideae</taxon>
        <taxon>Citrus</taxon>
    </lineage>
</organism>
<evidence type="ECO:0000256" key="1">
    <source>
        <dbReference type="SAM" id="MobiDB-lite"/>
    </source>
</evidence>
<name>V4TPV7_CITCL</name>
<feature type="compositionally biased region" description="Polar residues" evidence="1">
    <location>
        <begin position="10"/>
        <end position="23"/>
    </location>
</feature>
<dbReference type="EMBL" id="KI536312">
    <property type="protein sequence ID" value="ESR62558.1"/>
    <property type="molecule type" value="Genomic_DNA"/>
</dbReference>
<dbReference type="Gramene" id="ESR62558">
    <property type="protein sequence ID" value="ESR62558"/>
    <property type="gene ID" value="CICLE_v10017413mg"/>
</dbReference>
<dbReference type="AlphaFoldDB" id="V4TPV7"/>
<evidence type="ECO:0000313" key="2">
    <source>
        <dbReference type="EMBL" id="ESR62558.1"/>
    </source>
</evidence>
<dbReference type="Proteomes" id="UP000030687">
    <property type="component" value="Unassembled WGS sequence"/>
</dbReference>
<sequence>MKVEPKKSTFRNNQNTRSKQHQVDTNMQTCIKVTKNYLRHQFCLTNHKSLRLKTNMNKSEYLWFNPNS</sequence>
<evidence type="ECO:0000313" key="3">
    <source>
        <dbReference type="Proteomes" id="UP000030687"/>
    </source>
</evidence>
<dbReference type="InParanoid" id="V4TPV7"/>
<keyword evidence="3" id="KW-1185">Reference proteome</keyword>
<proteinExistence type="predicted"/>
<dbReference type="KEGG" id="cic:CICLE_v10017413mg"/>
<accession>V4TPV7</accession>
<reference evidence="2 3" key="1">
    <citation type="submission" date="2013-10" db="EMBL/GenBank/DDBJ databases">
        <authorList>
            <consortium name="International Citrus Genome Consortium"/>
            <person name="Jenkins J."/>
            <person name="Schmutz J."/>
            <person name="Prochnik S."/>
            <person name="Rokhsar D."/>
            <person name="Gmitter F."/>
            <person name="Ollitrault P."/>
            <person name="Machado M."/>
            <person name="Talon M."/>
            <person name="Wincker P."/>
            <person name="Jaillon O."/>
            <person name="Morgante M."/>
        </authorList>
    </citation>
    <scope>NUCLEOTIDE SEQUENCE</scope>
    <source>
        <strain evidence="3">cv. Clemenules</strain>
    </source>
</reference>
<gene>
    <name evidence="2" type="ORF">CICLE_v10017413mg</name>
</gene>
<feature type="region of interest" description="Disordered" evidence="1">
    <location>
        <begin position="1"/>
        <end position="23"/>
    </location>
</feature>